<reference evidence="1 2" key="2">
    <citation type="submission" date="2018-11" db="EMBL/GenBank/DDBJ databases">
        <authorList>
            <consortium name="Pathogen Informatics"/>
        </authorList>
    </citation>
    <scope>NUCLEOTIDE SEQUENCE [LARGE SCALE GENOMIC DNA]</scope>
</reference>
<gene>
    <name evidence="1" type="ORF">BPAG_LOCUS2451</name>
</gene>
<name>A0A0N4T2Q1_BRUPA</name>
<dbReference type="WBParaSite" id="BPAG_0000248101-mRNA-1">
    <property type="protein sequence ID" value="BPAG_0000248101-mRNA-1"/>
    <property type="gene ID" value="BPAG_0000248101"/>
</dbReference>
<dbReference type="Proteomes" id="UP000278627">
    <property type="component" value="Unassembled WGS sequence"/>
</dbReference>
<proteinExistence type="predicted"/>
<keyword evidence="2" id="KW-1185">Reference proteome</keyword>
<evidence type="ECO:0000313" key="1">
    <source>
        <dbReference type="EMBL" id="VDN83637.1"/>
    </source>
</evidence>
<sequence length="479" mass="56177">MTEKEKLALLKEIQEMDLTASEQMLTGEETRQQYEARKGIIEKKIMHIGTLETINANWVQCIQQGFANKGFANKGFLLCEEKESDKSNLRRNKEQPTQIIPYPTVNLPQLPLSTLSSNPKMWRGYWSSFEAAVHLQKIPDIQKLDYLIARLKEDALLIINKSLYNELYSVKKNDREWKVKVKVTERIIRQLEAMGENLEQSSIEIIIENKLPLRILDRVTKNATTERKQLIVYLNCLQPGHTTINCKTRKHVCFYCKVHHNTILCCTKYNDQAQSVEPIEEDRKTTKNDECLFLKYNETIRDQLQPDIIEKVCAEMSQVGIIHYPPHHEVITPNKAMTKIRIVYDALLHQKGEKSLKDLELLPTERNCTRFFWLKDKITEDNIEHYRFKRVPFEVIPLPFLLSATLNCHLENYDNELANEIRKNLYVDNIIVLTTCIDEALHKYQEMKNIFNNASMNVREFLSNNKEFNSKIPEQDQDF</sequence>
<dbReference type="EMBL" id="UZAD01000361">
    <property type="protein sequence ID" value="VDN83637.1"/>
    <property type="molecule type" value="Genomic_DNA"/>
</dbReference>
<reference evidence="3" key="1">
    <citation type="submission" date="2017-02" db="UniProtKB">
        <authorList>
            <consortium name="WormBaseParasite"/>
        </authorList>
    </citation>
    <scope>IDENTIFICATION</scope>
</reference>
<dbReference type="AlphaFoldDB" id="A0A0N4T2Q1"/>
<evidence type="ECO:0000313" key="2">
    <source>
        <dbReference type="Proteomes" id="UP000278627"/>
    </source>
</evidence>
<dbReference type="SUPFAM" id="SSF56672">
    <property type="entry name" value="DNA/RNA polymerases"/>
    <property type="match status" value="1"/>
</dbReference>
<accession>A0A0N4T2Q1</accession>
<evidence type="ECO:0000313" key="3">
    <source>
        <dbReference type="WBParaSite" id="BPAG_0000248101-mRNA-1"/>
    </source>
</evidence>
<dbReference type="InterPro" id="IPR043502">
    <property type="entry name" value="DNA/RNA_pol_sf"/>
</dbReference>
<dbReference type="STRING" id="6280.A0A0N4T2Q1"/>
<dbReference type="PANTHER" id="PTHR47331">
    <property type="entry name" value="PHD-TYPE DOMAIN-CONTAINING PROTEIN"/>
    <property type="match status" value="1"/>
</dbReference>
<organism evidence="3">
    <name type="scientific">Brugia pahangi</name>
    <name type="common">Filarial nematode worm</name>
    <dbReference type="NCBI Taxonomy" id="6280"/>
    <lineage>
        <taxon>Eukaryota</taxon>
        <taxon>Metazoa</taxon>
        <taxon>Ecdysozoa</taxon>
        <taxon>Nematoda</taxon>
        <taxon>Chromadorea</taxon>
        <taxon>Rhabditida</taxon>
        <taxon>Spirurina</taxon>
        <taxon>Spiruromorpha</taxon>
        <taxon>Filarioidea</taxon>
        <taxon>Onchocercidae</taxon>
        <taxon>Brugia</taxon>
    </lineage>
</organism>
<protein>
    <submittedName>
        <fullName evidence="3">DUF1758 domain-containing protein</fullName>
    </submittedName>
</protein>